<comment type="caution">
    <text evidence="16">The sequence shown here is derived from an EMBL/GenBank/DDBJ whole genome shotgun (WGS) entry which is preliminary data.</text>
</comment>
<name>A0ABD0TLJ1_LOXSC</name>
<accession>A0ABD0TLJ1</accession>
<keyword evidence="8 15" id="KW-0812">Transmembrane</keyword>
<proteinExistence type="inferred from homology"/>
<feature type="transmembrane region" description="Helical" evidence="15">
    <location>
        <begin position="12"/>
        <end position="31"/>
    </location>
</feature>
<organism evidence="16 17">
    <name type="scientific">Loxostege sticticalis</name>
    <name type="common">Beet webworm moth</name>
    <dbReference type="NCBI Taxonomy" id="481309"/>
    <lineage>
        <taxon>Eukaryota</taxon>
        <taxon>Metazoa</taxon>
        <taxon>Ecdysozoa</taxon>
        <taxon>Arthropoda</taxon>
        <taxon>Hexapoda</taxon>
        <taxon>Insecta</taxon>
        <taxon>Pterygota</taxon>
        <taxon>Neoptera</taxon>
        <taxon>Endopterygota</taxon>
        <taxon>Lepidoptera</taxon>
        <taxon>Glossata</taxon>
        <taxon>Ditrysia</taxon>
        <taxon>Pyraloidea</taxon>
        <taxon>Crambidae</taxon>
        <taxon>Pyraustinae</taxon>
        <taxon>Loxostege</taxon>
    </lineage>
</organism>
<keyword evidence="6 15" id="KW-0328">Glycosyltransferase</keyword>
<evidence type="ECO:0000256" key="9">
    <source>
        <dbReference type="ARBA" id="ARBA00022968"/>
    </source>
</evidence>
<comment type="cofactor">
    <cofactor evidence="1">
        <name>Mn(2+)</name>
        <dbReference type="ChEBI" id="CHEBI:29035"/>
    </cofactor>
</comment>
<evidence type="ECO:0000256" key="8">
    <source>
        <dbReference type="ARBA" id="ARBA00022692"/>
    </source>
</evidence>
<keyword evidence="7" id="KW-0808">Transferase</keyword>
<evidence type="ECO:0000256" key="7">
    <source>
        <dbReference type="ARBA" id="ARBA00022679"/>
    </source>
</evidence>
<evidence type="ECO:0000313" key="17">
    <source>
        <dbReference type="Proteomes" id="UP001549921"/>
    </source>
</evidence>
<dbReference type="GO" id="GO:0000139">
    <property type="term" value="C:Golgi membrane"/>
    <property type="evidence" value="ECO:0007669"/>
    <property type="project" value="UniProtKB-SubCell"/>
</dbReference>
<dbReference type="Proteomes" id="UP001549921">
    <property type="component" value="Unassembled WGS sequence"/>
</dbReference>
<sequence length="360" mass="41609">MLSFFLRKYRTMILVSIFFFYIGCGITLSFLRLECADAVATKEVSEPLMHGVEYAVLIISSPDNEAKRDAIRTTWAKLADNIFIENGEKLYKWNHSWVGERIKHEFIKFYFAIGTQGLSDIKLERLKSEGHKSNDLLLLDFEDRYENLATKLVTAMKWLNANLKGLKFVVKCDDDSFVRIDLIVKDLEAYAPEMNGPGLSQYVTFKRKLPSYKGLYWGYFDGRATARLSGKWQEKDWFLCNTYLPYALGGGYIISSSIVDFIARNAEFLSLYNSEDVSMGVWTAALDGINRVHDTRFDTEWKSRGCSKHMLVRHKQSPSDMFHMYTTLVHTQGEKLCKTESIDRSPYLYKWDVLPSMCCK</sequence>
<comment type="pathway">
    <text evidence="4">Glycan metabolism; heparan sulfate biosynthesis.</text>
</comment>
<evidence type="ECO:0000256" key="12">
    <source>
        <dbReference type="ARBA" id="ARBA00023136"/>
    </source>
</evidence>
<evidence type="ECO:0000313" key="16">
    <source>
        <dbReference type="EMBL" id="KAL0850120.1"/>
    </source>
</evidence>
<dbReference type="Pfam" id="PF01762">
    <property type="entry name" value="Galactosyl_T"/>
    <property type="match status" value="1"/>
</dbReference>
<dbReference type="PANTHER" id="PTHR11214:SF3">
    <property type="entry name" value="BETA-1,3-GALACTOSYLTRANSFERASE 6"/>
    <property type="match status" value="1"/>
</dbReference>
<dbReference type="FunFam" id="3.90.550.50:FF:000018">
    <property type="entry name" value="Hexosyltransferase"/>
    <property type="match status" value="1"/>
</dbReference>
<keyword evidence="10 15" id="KW-1133">Transmembrane helix</keyword>
<evidence type="ECO:0000256" key="5">
    <source>
        <dbReference type="ARBA" id="ARBA00008661"/>
    </source>
</evidence>
<evidence type="ECO:0000256" key="1">
    <source>
        <dbReference type="ARBA" id="ARBA00001936"/>
    </source>
</evidence>
<comment type="similarity">
    <text evidence="5 15">Belongs to the glycosyltransferase 31 family.</text>
</comment>
<evidence type="ECO:0000256" key="10">
    <source>
        <dbReference type="ARBA" id="ARBA00022989"/>
    </source>
</evidence>
<evidence type="ECO:0000256" key="4">
    <source>
        <dbReference type="ARBA" id="ARBA00005093"/>
    </source>
</evidence>
<evidence type="ECO:0000256" key="13">
    <source>
        <dbReference type="ARBA" id="ARBA00023180"/>
    </source>
</evidence>
<protein>
    <recommendedName>
        <fullName evidence="15">Hexosyltransferase</fullName>
        <ecNumber evidence="15">2.4.1.-</ecNumber>
    </recommendedName>
</protein>
<dbReference type="Gene3D" id="3.90.550.50">
    <property type="match status" value="1"/>
</dbReference>
<dbReference type="PANTHER" id="PTHR11214">
    <property type="entry name" value="BETA-1,3-N-ACETYLGLUCOSAMINYLTRANSFERASE"/>
    <property type="match status" value="1"/>
</dbReference>
<dbReference type="AlphaFoldDB" id="A0ABD0TLJ1"/>
<evidence type="ECO:0000256" key="2">
    <source>
        <dbReference type="ARBA" id="ARBA00004323"/>
    </source>
</evidence>
<evidence type="ECO:0000256" key="14">
    <source>
        <dbReference type="ARBA" id="ARBA00023211"/>
    </source>
</evidence>
<reference evidence="16 17" key="1">
    <citation type="submission" date="2024-06" db="EMBL/GenBank/DDBJ databases">
        <title>A chromosome-level genome assembly of beet webworm, Loxostege sticticalis.</title>
        <authorList>
            <person name="Zhang Y."/>
        </authorList>
    </citation>
    <scope>NUCLEOTIDE SEQUENCE [LARGE SCALE GENOMIC DNA]</scope>
    <source>
        <strain evidence="16">AQ028</strain>
        <tissue evidence="16">Male pupae</tissue>
    </source>
</reference>
<keyword evidence="11 15" id="KW-0333">Golgi apparatus</keyword>
<gene>
    <name evidence="16" type="ORF">ABMA28_012002</name>
</gene>
<evidence type="ECO:0000256" key="15">
    <source>
        <dbReference type="RuleBase" id="RU363063"/>
    </source>
</evidence>
<dbReference type="EMBL" id="JBEDNZ010000003">
    <property type="protein sequence ID" value="KAL0850120.1"/>
    <property type="molecule type" value="Genomic_DNA"/>
</dbReference>
<dbReference type="GO" id="GO:0006024">
    <property type="term" value="P:glycosaminoglycan biosynthetic process"/>
    <property type="evidence" value="ECO:0007669"/>
    <property type="project" value="UniProtKB-ARBA"/>
</dbReference>
<keyword evidence="12 15" id="KW-0472">Membrane</keyword>
<keyword evidence="13" id="KW-0325">Glycoprotein</keyword>
<evidence type="ECO:0000256" key="3">
    <source>
        <dbReference type="ARBA" id="ARBA00004840"/>
    </source>
</evidence>
<comment type="pathway">
    <text evidence="3">Glycan metabolism; chondroitin sulfate biosynthesis.</text>
</comment>
<comment type="subcellular location">
    <subcellularLocation>
        <location evidence="2 15">Golgi apparatus membrane</location>
        <topology evidence="2 15">Single-pass type II membrane protein</topology>
    </subcellularLocation>
</comment>
<evidence type="ECO:0000256" key="11">
    <source>
        <dbReference type="ARBA" id="ARBA00023034"/>
    </source>
</evidence>
<evidence type="ECO:0000256" key="6">
    <source>
        <dbReference type="ARBA" id="ARBA00022676"/>
    </source>
</evidence>
<keyword evidence="9 15" id="KW-0735">Signal-anchor</keyword>
<dbReference type="GO" id="GO:0047220">
    <property type="term" value="F:galactosylxylosylprotein 3-beta-galactosyltransferase activity"/>
    <property type="evidence" value="ECO:0007669"/>
    <property type="project" value="UniProtKB-ARBA"/>
</dbReference>
<keyword evidence="14" id="KW-0464">Manganese</keyword>
<dbReference type="EC" id="2.4.1.-" evidence="15"/>
<dbReference type="InterPro" id="IPR002659">
    <property type="entry name" value="Glyco_trans_31"/>
</dbReference>